<dbReference type="GeneID" id="11139234"/>
<evidence type="ECO:0000313" key="4">
    <source>
        <dbReference type="EMBL" id="AEM38635.1"/>
    </source>
</evidence>
<dbReference type="Pfam" id="PF22691">
    <property type="entry name" value="Thiolase_C_1"/>
    <property type="match status" value="1"/>
</dbReference>
<evidence type="ECO:0000256" key="1">
    <source>
        <dbReference type="ARBA" id="ARBA00023229"/>
    </source>
</evidence>
<keyword evidence="4" id="KW-0808">Transferase</keyword>
<dbReference type="SUPFAM" id="SSF53901">
    <property type="entry name" value="Thiolase-like"/>
    <property type="match status" value="2"/>
</dbReference>
<reference evidence="4 5" key="1">
    <citation type="journal article" date="2011" name="Stand. Genomic Sci.">
        <title>Complete genome sequence of the hyperthermophilic chemolithoautotroph Pyrolobus fumarii type strain (1A).</title>
        <authorList>
            <person name="Anderson I."/>
            <person name="Goker M."/>
            <person name="Nolan M."/>
            <person name="Lucas S."/>
            <person name="Hammon N."/>
            <person name="Deshpande S."/>
            <person name="Cheng J.F."/>
            <person name="Tapia R."/>
            <person name="Han C."/>
            <person name="Goodwin L."/>
            <person name="Pitluck S."/>
            <person name="Huntemann M."/>
            <person name="Liolios K."/>
            <person name="Ivanova N."/>
            <person name="Pagani I."/>
            <person name="Mavromatis K."/>
            <person name="Ovchinikova G."/>
            <person name="Pati A."/>
            <person name="Chen A."/>
            <person name="Palaniappan K."/>
            <person name="Land M."/>
            <person name="Hauser L."/>
            <person name="Brambilla E.M."/>
            <person name="Huber H."/>
            <person name="Yasawong M."/>
            <person name="Rohde M."/>
            <person name="Spring S."/>
            <person name="Abt B."/>
            <person name="Sikorski J."/>
            <person name="Wirth R."/>
            <person name="Detter J.C."/>
            <person name="Woyke T."/>
            <person name="Bristow J."/>
            <person name="Eisen J.A."/>
            <person name="Markowitz V."/>
            <person name="Hugenholtz P."/>
            <person name="Kyrpides N.C."/>
            <person name="Klenk H.P."/>
            <person name="Lapidus A."/>
        </authorList>
    </citation>
    <scope>NUCLEOTIDE SEQUENCE [LARGE SCALE GENOMIC DNA]</scope>
    <source>
        <strain evidence="5">DSM 11204 / 1A</strain>
    </source>
</reference>
<dbReference type="InterPro" id="IPR002155">
    <property type="entry name" value="Thiolase"/>
</dbReference>
<dbReference type="Pfam" id="PF00108">
    <property type="entry name" value="Thiolase_N"/>
    <property type="match status" value="1"/>
</dbReference>
<dbReference type="PIRSF" id="PIRSF000429">
    <property type="entry name" value="Ac-CoA_Ac_transf"/>
    <property type="match status" value="1"/>
</dbReference>
<dbReference type="PANTHER" id="PTHR42870:SF6">
    <property type="entry name" value="ACETYL-COA C-ACYLTRANSFERASE"/>
    <property type="match status" value="1"/>
</dbReference>
<dbReference type="STRING" id="694429.Pyrfu_0766"/>
<dbReference type="KEGG" id="pfm:Pyrfu_0766"/>
<dbReference type="Gene3D" id="3.40.47.10">
    <property type="match status" value="1"/>
</dbReference>
<dbReference type="InParanoid" id="G0EDF0"/>
<protein>
    <submittedName>
        <fullName evidence="4">Propanoyl-CoA C-acyltransferase</fullName>
        <ecNumber evidence="4">2.3.1.176</ecNumber>
    </submittedName>
</protein>
<dbReference type="FunCoup" id="G0EDF0">
    <property type="interactions" value="7"/>
</dbReference>
<accession>G0EDF0</accession>
<sequence length="383" mass="41006">MRRVFIASVGLLRPGRHYDLDYVELVDKALLDAEKRGGLCTEPEAIVVASAFSGVLGDQLVLGDHLATWLGLTPRPAFRVEAGLGSGGAALALAYGLVASGAYRSVLLVGVEKLADHPTWVHGWVDTLEMDSRNEGYYGMGVAAAYALMARYYMETYGVTRRQLSLWPVRMHENARGNPYAALRNPLTPEAVERSPLLAEPLHQFDAGPVSDGAAVVLLVGEGVEGCEKHVEVKGVEAATDYQSLGLRPAIDELRAVRIVAERLYKRFNLTPINIDVIELRDVYSITGLLALESLGLVEKGHAARALEEGRFGANDRPVVNPSGGTKARGEVGGATGVYQIVEAYLQLIGEGVGVNVDNARRALVVDIGGPASNATATLLERV</sequence>
<dbReference type="AlphaFoldDB" id="G0EDF0"/>
<dbReference type="CDD" id="cd00829">
    <property type="entry name" value="SCP-x_thiolase"/>
    <property type="match status" value="1"/>
</dbReference>
<evidence type="ECO:0000259" key="2">
    <source>
        <dbReference type="Pfam" id="PF00108"/>
    </source>
</evidence>
<keyword evidence="4" id="KW-0012">Acyltransferase</keyword>
<organism evidence="4 5">
    <name type="scientific">Pyrolobus fumarii (strain DSM 11204 / 1A)</name>
    <dbReference type="NCBI Taxonomy" id="694429"/>
    <lineage>
        <taxon>Archaea</taxon>
        <taxon>Thermoproteota</taxon>
        <taxon>Thermoprotei</taxon>
        <taxon>Desulfurococcales</taxon>
        <taxon>Pyrodictiaceae</taxon>
        <taxon>Pyrolobus</taxon>
    </lineage>
</organism>
<proteinExistence type="predicted"/>
<keyword evidence="5" id="KW-1185">Reference proteome</keyword>
<feature type="domain" description="Thiolase C-terminal" evidence="3">
    <location>
        <begin position="241"/>
        <end position="382"/>
    </location>
</feature>
<dbReference type="EMBL" id="CP002838">
    <property type="protein sequence ID" value="AEM38635.1"/>
    <property type="molecule type" value="Genomic_DNA"/>
</dbReference>
<name>G0EDF0_PYRF1</name>
<dbReference type="InterPro" id="IPR016039">
    <property type="entry name" value="Thiolase-like"/>
</dbReference>
<dbReference type="RefSeq" id="WP_014026312.1">
    <property type="nucleotide sequence ID" value="NC_015931.1"/>
</dbReference>
<feature type="domain" description="Thiolase N-terminal" evidence="2">
    <location>
        <begin position="46"/>
        <end position="221"/>
    </location>
</feature>
<dbReference type="InterPro" id="IPR020616">
    <property type="entry name" value="Thiolase_N"/>
</dbReference>
<keyword evidence="1" id="KW-0414">Isoprene biosynthesis</keyword>
<dbReference type="GO" id="GO:0016747">
    <property type="term" value="F:acyltransferase activity, transferring groups other than amino-acyl groups"/>
    <property type="evidence" value="ECO:0007669"/>
    <property type="project" value="InterPro"/>
</dbReference>
<dbReference type="eggNOG" id="arCOG01278">
    <property type="taxonomic scope" value="Archaea"/>
</dbReference>
<evidence type="ECO:0000259" key="3">
    <source>
        <dbReference type="Pfam" id="PF22691"/>
    </source>
</evidence>
<dbReference type="PANTHER" id="PTHR42870">
    <property type="entry name" value="ACETYL-COA C-ACETYLTRANSFERASE"/>
    <property type="match status" value="1"/>
</dbReference>
<dbReference type="HOGENOM" id="CLU_035425_4_0_2"/>
<dbReference type="OrthoDB" id="167534at2157"/>
<dbReference type="InterPro" id="IPR055140">
    <property type="entry name" value="Thiolase_C_2"/>
</dbReference>
<dbReference type="Proteomes" id="UP000001037">
    <property type="component" value="Chromosome"/>
</dbReference>
<dbReference type="EC" id="2.3.1.176" evidence="4"/>
<gene>
    <name evidence="4" type="ordered locus">Pyrfu_0766</name>
</gene>
<evidence type="ECO:0000313" key="5">
    <source>
        <dbReference type="Proteomes" id="UP000001037"/>
    </source>
</evidence>
<dbReference type="GO" id="GO:0008299">
    <property type="term" value="P:isoprenoid biosynthetic process"/>
    <property type="evidence" value="ECO:0007669"/>
    <property type="project" value="UniProtKB-KW"/>
</dbReference>